<dbReference type="Proteomes" id="UP000186817">
    <property type="component" value="Unassembled WGS sequence"/>
</dbReference>
<feature type="transmembrane region" description="Helical" evidence="2">
    <location>
        <begin position="404"/>
        <end position="433"/>
    </location>
</feature>
<keyword evidence="4" id="KW-1185">Reference proteome</keyword>
<feature type="compositionally biased region" description="Polar residues" evidence="1">
    <location>
        <begin position="134"/>
        <end position="143"/>
    </location>
</feature>
<feature type="compositionally biased region" description="Low complexity" evidence="1">
    <location>
        <begin position="165"/>
        <end position="180"/>
    </location>
</feature>
<evidence type="ECO:0000313" key="3">
    <source>
        <dbReference type="EMBL" id="OLQ13023.1"/>
    </source>
</evidence>
<feature type="region of interest" description="Disordered" evidence="1">
    <location>
        <begin position="165"/>
        <end position="274"/>
    </location>
</feature>
<dbReference type="EMBL" id="LSRX01000034">
    <property type="protein sequence ID" value="OLQ13023.1"/>
    <property type="molecule type" value="Genomic_DNA"/>
</dbReference>
<protein>
    <submittedName>
        <fullName evidence="3">Uncharacterized protein</fullName>
    </submittedName>
</protein>
<comment type="caution">
    <text evidence="3">The sequence shown here is derived from an EMBL/GenBank/DDBJ whole genome shotgun (WGS) entry which is preliminary data.</text>
</comment>
<keyword evidence="2" id="KW-1133">Transmembrane helix</keyword>
<reference evidence="3 4" key="1">
    <citation type="submission" date="2016-02" db="EMBL/GenBank/DDBJ databases">
        <title>Genome analysis of coral dinoflagellate symbionts highlights evolutionary adaptations to a symbiotic lifestyle.</title>
        <authorList>
            <person name="Aranda M."/>
            <person name="Li Y."/>
            <person name="Liew Y.J."/>
            <person name="Baumgarten S."/>
            <person name="Simakov O."/>
            <person name="Wilson M."/>
            <person name="Piel J."/>
            <person name="Ashoor H."/>
            <person name="Bougouffa S."/>
            <person name="Bajic V.B."/>
            <person name="Ryu T."/>
            <person name="Ravasi T."/>
            <person name="Bayer T."/>
            <person name="Micklem G."/>
            <person name="Kim H."/>
            <person name="Bhak J."/>
            <person name="Lajeunesse T.C."/>
            <person name="Voolstra C.R."/>
        </authorList>
    </citation>
    <scope>NUCLEOTIDE SEQUENCE [LARGE SCALE GENOMIC DNA]</scope>
    <source>
        <strain evidence="3 4">CCMP2467</strain>
    </source>
</reference>
<feature type="compositionally biased region" description="Basic and acidic residues" evidence="1">
    <location>
        <begin position="263"/>
        <end position="274"/>
    </location>
</feature>
<evidence type="ECO:0000256" key="1">
    <source>
        <dbReference type="SAM" id="MobiDB-lite"/>
    </source>
</evidence>
<feature type="region of interest" description="Disordered" evidence="1">
    <location>
        <begin position="121"/>
        <end position="144"/>
    </location>
</feature>
<keyword evidence="2" id="KW-0472">Membrane</keyword>
<name>A0A1Q9F065_SYMMI</name>
<dbReference type="OrthoDB" id="10562811at2759"/>
<sequence length="620" mass="67997">MHAGAQHEDVPSDEEGAGKKKCRVMLLQYHEAYLWYRRPAIEAVLAYWTLLKFKARLDQMRDCFDELQKQGKWEGSGDCLRDPWMETSIEELRQRLVAHIDVESKRRQRLVAHIDVESKRRSASKTVAPLSPRGRNQTGSQTLVAPALPIPATVRFGSKTSLISAESLSGGSGPASAEGSKTLPAATASVRPKAGTLGRRMVPKGIEAMAPVPSNAPSTSSSLKLKTQDDPVPTAEKPISPPGKVPGEGAPGSSAVVKQKASSPRDTRSADGNKLKDAEMVRKCLPARIDALLPQELALCFEHELWQMVHQVASATGTATLDETGRSELQGQFSAELGELLAAALPRCVLEAWESVMMCKTQITDLYMDNDELSARRQEELLEEADLASVSTFLLAFVGVDGMIIIRVIMIIIISSIITVIIIIIIIIIQALGQRRLEDRDTRSERKDASKCQSPEAAFEFHELFRPLPAARRIQRAWKRYQERSSPEPVSPLGLGRTPKCLGPGRTVRDSRSCGRTSWRWSRCERVSCFLPGATARTPGALSIHLLRQGAELLVQLPEMPPMDAVTQFQRNCMALDSAIVPVSGAGAVAFWLNVRNLVVVLALRAFDAQVSTTHALQTK</sequence>
<feature type="compositionally biased region" description="Polar residues" evidence="1">
    <location>
        <begin position="215"/>
        <end position="225"/>
    </location>
</feature>
<proteinExistence type="predicted"/>
<dbReference type="AlphaFoldDB" id="A0A1Q9F065"/>
<keyword evidence="2" id="KW-0812">Transmembrane</keyword>
<evidence type="ECO:0000256" key="2">
    <source>
        <dbReference type="SAM" id="Phobius"/>
    </source>
</evidence>
<organism evidence="3 4">
    <name type="scientific">Symbiodinium microadriaticum</name>
    <name type="common">Dinoflagellate</name>
    <name type="synonym">Zooxanthella microadriatica</name>
    <dbReference type="NCBI Taxonomy" id="2951"/>
    <lineage>
        <taxon>Eukaryota</taxon>
        <taxon>Sar</taxon>
        <taxon>Alveolata</taxon>
        <taxon>Dinophyceae</taxon>
        <taxon>Suessiales</taxon>
        <taxon>Symbiodiniaceae</taxon>
        <taxon>Symbiodinium</taxon>
    </lineage>
</organism>
<accession>A0A1Q9F065</accession>
<gene>
    <name evidence="3" type="ORF">AK812_SmicGene3021</name>
</gene>
<evidence type="ECO:0000313" key="4">
    <source>
        <dbReference type="Proteomes" id="UP000186817"/>
    </source>
</evidence>